<dbReference type="AlphaFoldDB" id="A0AAW4GCM0"/>
<dbReference type="Pfam" id="PF04450">
    <property type="entry name" value="BSP"/>
    <property type="match status" value="1"/>
</dbReference>
<feature type="signal peptide" evidence="2">
    <location>
        <begin position="1"/>
        <end position="24"/>
    </location>
</feature>
<evidence type="ECO:0000313" key="4">
    <source>
        <dbReference type="EMBL" id="MBM9938832.1"/>
    </source>
</evidence>
<comment type="caution">
    <text evidence="3">The sequence shown here is derived from an EMBL/GenBank/DDBJ whole genome shotgun (WGS) entry which is preliminary data.</text>
</comment>
<evidence type="ECO:0000256" key="1">
    <source>
        <dbReference type="SAM" id="MobiDB-lite"/>
    </source>
</evidence>
<protein>
    <submittedName>
        <fullName evidence="3">Basic Secretory protein</fullName>
    </submittedName>
</protein>
<keyword evidence="2" id="KW-0732">Signal</keyword>
<dbReference type="EMBL" id="JAFFTA010000003">
    <property type="protein sequence ID" value="MBM9912508.1"/>
    <property type="molecule type" value="Genomic_DNA"/>
</dbReference>
<dbReference type="RefSeq" id="WP_205406190.1">
    <property type="nucleotide sequence ID" value="NZ_JAFFTA010000003.1"/>
</dbReference>
<evidence type="ECO:0000256" key="2">
    <source>
        <dbReference type="SAM" id="SignalP"/>
    </source>
</evidence>
<dbReference type="Proteomes" id="UP000749453">
    <property type="component" value="Unassembled WGS sequence"/>
</dbReference>
<reference evidence="3" key="2">
    <citation type="submission" date="2021-01" db="EMBL/GenBank/DDBJ databases">
        <authorList>
            <person name="Yu Y."/>
        </authorList>
    </citation>
    <scope>NUCLEOTIDE SEQUENCE</scope>
    <source>
        <strain evidence="3">As-5</strain>
        <strain evidence="4">As-6</strain>
    </source>
</reference>
<dbReference type="EMBL" id="JAFFTB010000020">
    <property type="protein sequence ID" value="MBM9938832.1"/>
    <property type="molecule type" value="Genomic_DNA"/>
</dbReference>
<evidence type="ECO:0000313" key="5">
    <source>
        <dbReference type="Proteomes" id="UP000749453"/>
    </source>
</evidence>
<accession>A0AAW4GCM0</accession>
<evidence type="ECO:0000313" key="3">
    <source>
        <dbReference type="EMBL" id="MBM9912508.1"/>
    </source>
</evidence>
<dbReference type="PANTHER" id="PTHR33321">
    <property type="match status" value="1"/>
</dbReference>
<name>A0AAW4GCM0_9GAMM</name>
<feature type="chain" id="PRO_5043744659" evidence="2">
    <location>
        <begin position="25"/>
        <end position="251"/>
    </location>
</feature>
<reference evidence="5" key="1">
    <citation type="submission" date="2021-01" db="EMBL/GenBank/DDBJ databases">
        <title>Stenotrophomonas maltophilia.</title>
        <authorList>
            <person name="Yu Y."/>
        </authorList>
    </citation>
    <scope>NUCLEOTIDE SEQUENCE [LARGE SCALE GENOMIC DNA]</scope>
    <source>
        <strain evidence="5">As-6</strain>
    </source>
</reference>
<dbReference type="Proteomes" id="UP000784064">
    <property type="component" value="Unassembled WGS sequence"/>
</dbReference>
<feature type="region of interest" description="Disordered" evidence="1">
    <location>
        <begin position="231"/>
        <end position="251"/>
    </location>
</feature>
<dbReference type="InterPro" id="IPR007541">
    <property type="entry name" value="Uncharacterised_BSP"/>
</dbReference>
<organism evidence="3 6">
    <name type="scientific">Stenotrophomonas lactitubi</name>
    <dbReference type="NCBI Taxonomy" id="2045214"/>
    <lineage>
        <taxon>Bacteria</taxon>
        <taxon>Pseudomonadati</taxon>
        <taxon>Pseudomonadota</taxon>
        <taxon>Gammaproteobacteria</taxon>
        <taxon>Lysobacterales</taxon>
        <taxon>Lysobacteraceae</taxon>
        <taxon>Stenotrophomonas</taxon>
    </lineage>
</organism>
<keyword evidence="5" id="KW-1185">Reference proteome</keyword>
<gene>
    <name evidence="3" type="ORF">JJW18_03340</name>
    <name evidence="4" type="ORF">JJW19_11850</name>
</gene>
<dbReference type="PANTHER" id="PTHR33321:SF12">
    <property type="entry name" value="PLANT BASIC SECRETORY PROTEIN (BSP) FAMILY PROTEIN"/>
    <property type="match status" value="1"/>
</dbReference>
<evidence type="ECO:0000313" key="6">
    <source>
        <dbReference type="Proteomes" id="UP000784064"/>
    </source>
</evidence>
<sequence length="251" mass="27656">MTSMRLRFLPLALAALVSPSLSQAQPQTQAFDGQVSRDGVTLYYQDAAGALAAPVRKRIIDTFYFAYLRERADFRPAAPNEVRIVIDPAYTGVAFVGDKDKASTITINPGWLAQHPDDIDLVTHEAMHIVQGYPSYGDKRVPGWLVEGIADYARDRYGMNNAAAGWALPDKLSQGQTVESGYRVTGAFLKWAEAAHPGLVLALDKDLRDGRYAPALWQKHTGKTLPALWTEYAKPRSPAPAPPPARRAKRR</sequence>
<proteinExistence type="predicted"/>